<evidence type="ECO:0000313" key="1">
    <source>
        <dbReference type="EMBL" id="BAY55845.1"/>
    </source>
</evidence>
<organism evidence="1 2">
    <name type="scientific">Leptolyngbya boryana NIES-2135</name>
    <dbReference type="NCBI Taxonomy" id="1973484"/>
    <lineage>
        <taxon>Bacteria</taxon>
        <taxon>Bacillati</taxon>
        <taxon>Cyanobacteriota</taxon>
        <taxon>Cyanophyceae</taxon>
        <taxon>Leptolyngbyales</taxon>
        <taxon>Leptolyngbyaceae</taxon>
        <taxon>Leptolyngbya group</taxon>
        <taxon>Leptolyngbya</taxon>
    </lineage>
</organism>
<dbReference type="Proteomes" id="UP000217895">
    <property type="component" value="Chromosome"/>
</dbReference>
<dbReference type="EMBL" id="AP018203">
    <property type="protein sequence ID" value="BAY55845.1"/>
    <property type="molecule type" value="Genomic_DNA"/>
</dbReference>
<name>A0A1Z4JGE3_LEPBY</name>
<reference evidence="1 2" key="1">
    <citation type="submission" date="2017-06" db="EMBL/GenBank/DDBJ databases">
        <title>Genome sequencing of cyanobaciteial culture collection at National Institute for Environmental Studies (NIES).</title>
        <authorList>
            <person name="Hirose Y."/>
            <person name="Shimura Y."/>
            <person name="Fujisawa T."/>
            <person name="Nakamura Y."/>
            <person name="Kawachi M."/>
        </authorList>
    </citation>
    <scope>NUCLEOTIDE SEQUENCE [LARGE SCALE GENOMIC DNA]</scope>
    <source>
        <strain evidence="1 2">NIES-2135</strain>
    </source>
</reference>
<protein>
    <submittedName>
        <fullName evidence="1">Uncharacterized protein</fullName>
    </submittedName>
</protein>
<keyword evidence="2" id="KW-1185">Reference proteome</keyword>
<dbReference type="AlphaFoldDB" id="A0A1Z4JGE3"/>
<sequence>MREGYSLNSLADLRAIPPEQRTAKSARRVASKNAWYGFNPLSTAEDDNDLAVAPDDIADDEPGRWEMMISATRGDGGGGGGDGDLSDLLDRVVALENQTSYLSDEIFNLTNTGSRLDDLVNGLPGAIAQILAALLFEEGVLFDASYDSGTNETTAYTNYLDSDRWVVVEVRDGNVTRPFEVVYESSGSWIRAKVVLSGDYSSATLRAFIVRVPYEYEIAAIAEDAIQDIGGS</sequence>
<proteinExistence type="predicted"/>
<gene>
    <name evidence="1" type="ORF">NIES2135_26700</name>
</gene>
<evidence type="ECO:0000313" key="2">
    <source>
        <dbReference type="Proteomes" id="UP000217895"/>
    </source>
</evidence>
<accession>A0A1Z4JGE3</accession>